<evidence type="ECO:0000313" key="2">
    <source>
        <dbReference type="Proteomes" id="UP000009080"/>
    </source>
</evidence>
<reference evidence="1 2" key="1">
    <citation type="journal article" date="2009" name="PLoS ONE">
        <title>The complete genome of Teredinibacter turnerae T7901: an intracellular endosymbiont of marine wood-boring bivalves (shipworms).</title>
        <authorList>
            <person name="Yang J.C."/>
            <person name="Madupu R."/>
            <person name="Durkin A.S."/>
            <person name="Ekborg N.A."/>
            <person name="Pedamallu C.S."/>
            <person name="Hostetler J.B."/>
            <person name="Radune D."/>
            <person name="Toms B.S."/>
            <person name="Henrissat B."/>
            <person name="Coutinho P.M."/>
            <person name="Schwarz S."/>
            <person name="Field L."/>
            <person name="Trindade-Silva A.E."/>
            <person name="Soares C.A.G."/>
            <person name="Elshahawi S."/>
            <person name="Hanora A."/>
            <person name="Schmidt E.W."/>
            <person name="Haygood M.G."/>
            <person name="Posfai J."/>
            <person name="Benner J."/>
            <person name="Madinger C."/>
            <person name="Nove J."/>
            <person name="Anton B."/>
            <person name="Chaudhary K."/>
            <person name="Foster J."/>
            <person name="Holman A."/>
            <person name="Kumar S."/>
            <person name="Lessard P.A."/>
            <person name="Luyten Y.A."/>
            <person name="Slatko B."/>
            <person name="Wood N."/>
            <person name="Wu B."/>
            <person name="Teplitski M."/>
            <person name="Mougous J.D."/>
            <person name="Ward N."/>
            <person name="Eisen J.A."/>
            <person name="Badger J.H."/>
            <person name="Distel D.L."/>
        </authorList>
    </citation>
    <scope>NUCLEOTIDE SEQUENCE [LARGE SCALE GENOMIC DNA]</scope>
    <source>
        <strain evidence="2">ATCC 39867 / T7901</strain>
    </source>
</reference>
<keyword evidence="2" id="KW-1185">Reference proteome</keyword>
<protein>
    <submittedName>
        <fullName evidence="1">Transposase IS4 family protein</fullName>
    </submittedName>
</protein>
<dbReference type="EMBL" id="CP001614">
    <property type="protein sequence ID" value="ACS93588.1"/>
    <property type="molecule type" value="Genomic_DNA"/>
</dbReference>
<proteinExistence type="predicted"/>
<accession>C6AR44</accession>
<dbReference type="STRING" id="377629.TERTU_3657"/>
<dbReference type="AlphaFoldDB" id="C6AR44"/>
<dbReference type="KEGG" id="ttu:TERTU_3657"/>
<evidence type="ECO:0000313" key="1">
    <source>
        <dbReference type="EMBL" id="ACS93588.1"/>
    </source>
</evidence>
<gene>
    <name evidence="1" type="ordered locus">TERTU_3657</name>
</gene>
<dbReference type="Proteomes" id="UP000009080">
    <property type="component" value="Chromosome"/>
</dbReference>
<name>C6AR44_TERTT</name>
<dbReference type="eggNOG" id="COG3293">
    <property type="taxonomic scope" value="Bacteria"/>
</dbReference>
<organism evidence="1 2">
    <name type="scientific">Teredinibacter turnerae (strain ATCC 39867 / T7901)</name>
    <dbReference type="NCBI Taxonomy" id="377629"/>
    <lineage>
        <taxon>Bacteria</taxon>
        <taxon>Pseudomonadati</taxon>
        <taxon>Pseudomonadota</taxon>
        <taxon>Gammaproteobacteria</taxon>
        <taxon>Cellvibrionales</taxon>
        <taxon>Cellvibrionaceae</taxon>
        <taxon>Teredinibacter</taxon>
    </lineage>
</organism>
<dbReference type="HOGENOM" id="CLU_055261_9_3_6"/>
<sequence>MDKAYEGDDTRQLILDLGMIPVVPPKINRLTPWAYDKEMYKKRNEVERLFRRLKGFRRIFSRFGKLDAVFKFFINFSLIADSLISVNRP</sequence>